<dbReference type="EMBL" id="BMZA01000004">
    <property type="protein sequence ID" value="GGZ01195.1"/>
    <property type="molecule type" value="Genomic_DNA"/>
</dbReference>
<dbReference type="InterPro" id="IPR058047">
    <property type="entry name" value="CPSase_preATP-grasp"/>
</dbReference>
<proteinExistence type="predicted"/>
<keyword evidence="3" id="KW-1185">Reference proteome</keyword>
<comment type="caution">
    <text evidence="2">The sequence shown here is derived from an EMBL/GenBank/DDBJ whole genome shotgun (WGS) entry which is preliminary data.</text>
</comment>
<gene>
    <name evidence="2" type="ORF">GCM10011614_15070</name>
</gene>
<accession>A0A918PDJ9</accession>
<dbReference type="Pfam" id="PF25596">
    <property type="entry name" value="CPSase_L_D1"/>
    <property type="match status" value="1"/>
</dbReference>
<reference evidence="2" key="1">
    <citation type="journal article" date="2014" name="Int. J. Syst. Evol. Microbiol.">
        <title>Complete genome sequence of Corynebacterium casei LMG S-19264T (=DSM 44701T), isolated from a smear-ripened cheese.</title>
        <authorList>
            <consortium name="US DOE Joint Genome Institute (JGI-PGF)"/>
            <person name="Walter F."/>
            <person name="Albersmeier A."/>
            <person name="Kalinowski J."/>
            <person name="Ruckert C."/>
        </authorList>
    </citation>
    <scope>NUCLEOTIDE SEQUENCE</scope>
    <source>
        <strain evidence="2">KCTC 32255</strain>
    </source>
</reference>
<evidence type="ECO:0000313" key="2">
    <source>
        <dbReference type="EMBL" id="GGZ01195.1"/>
    </source>
</evidence>
<dbReference type="InterPro" id="IPR016185">
    <property type="entry name" value="PreATP-grasp_dom_sf"/>
</dbReference>
<dbReference type="Gene3D" id="3.40.50.20">
    <property type="match status" value="1"/>
</dbReference>
<evidence type="ECO:0000259" key="1">
    <source>
        <dbReference type="Pfam" id="PF25596"/>
    </source>
</evidence>
<name>A0A918PDJ9_9SPHN</name>
<dbReference type="AlphaFoldDB" id="A0A918PDJ9"/>
<feature type="domain" description="Carbamoyl phosphate synthase preATP-grasp" evidence="1">
    <location>
        <begin position="7"/>
        <end position="36"/>
    </location>
</feature>
<dbReference type="Proteomes" id="UP000648075">
    <property type="component" value="Unassembled WGS sequence"/>
</dbReference>
<reference evidence="2" key="2">
    <citation type="submission" date="2020-09" db="EMBL/GenBank/DDBJ databases">
        <authorList>
            <person name="Sun Q."/>
            <person name="Kim S."/>
        </authorList>
    </citation>
    <scope>NUCLEOTIDE SEQUENCE</scope>
    <source>
        <strain evidence="2">KCTC 32255</strain>
    </source>
</reference>
<sequence>MPERTDISSILVIGTGPIVMGHTCAFDYSDTQMIKVPKD</sequence>
<organism evidence="2 3">
    <name type="scientific">Novosphingobium colocasiae</name>
    <dbReference type="NCBI Taxonomy" id="1256513"/>
    <lineage>
        <taxon>Bacteria</taxon>
        <taxon>Pseudomonadati</taxon>
        <taxon>Pseudomonadota</taxon>
        <taxon>Alphaproteobacteria</taxon>
        <taxon>Sphingomonadales</taxon>
        <taxon>Sphingomonadaceae</taxon>
        <taxon>Novosphingobium</taxon>
    </lineage>
</organism>
<dbReference type="SUPFAM" id="SSF52440">
    <property type="entry name" value="PreATP-grasp domain"/>
    <property type="match status" value="1"/>
</dbReference>
<protein>
    <recommendedName>
        <fullName evidence="1">Carbamoyl phosphate synthase preATP-grasp domain-containing protein</fullName>
    </recommendedName>
</protein>
<evidence type="ECO:0000313" key="3">
    <source>
        <dbReference type="Proteomes" id="UP000648075"/>
    </source>
</evidence>